<dbReference type="HOGENOM" id="CLU_024287_6_0_1"/>
<dbReference type="InterPro" id="IPR021099">
    <property type="entry name" value="PORR_domain"/>
</dbReference>
<evidence type="ECO:0000313" key="2">
    <source>
        <dbReference type="EMBL" id="ERN05579.1"/>
    </source>
</evidence>
<organism evidence="2 3">
    <name type="scientific">Amborella trichopoda</name>
    <dbReference type="NCBI Taxonomy" id="13333"/>
    <lineage>
        <taxon>Eukaryota</taxon>
        <taxon>Viridiplantae</taxon>
        <taxon>Streptophyta</taxon>
        <taxon>Embryophyta</taxon>
        <taxon>Tracheophyta</taxon>
        <taxon>Spermatophyta</taxon>
        <taxon>Magnoliopsida</taxon>
        <taxon>Amborellales</taxon>
        <taxon>Amborellaceae</taxon>
        <taxon>Amborella</taxon>
    </lineage>
</organism>
<evidence type="ECO:0000259" key="1">
    <source>
        <dbReference type="Pfam" id="PF11955"/>
    </source>
</evidence>
<dbReference type="GO" id="GO:0003723">
    <property type="term" value="F:RNA binding"/>
    <property type="evidence" value="ECO:0007669"/>
    <property type="project" value="InterPro"/>
</dbReference>
<evidence type="ECO:0000313" key="3">
    <source>
        <dbReference type="Proteomes" id="UP000017836"/>
    </source>
</evidence>
<keyword evidence="3" id="KW-1185">Reference proteome</keyword>
<dbReference type="OMA" id="QEPEMVI"/>
<proteinExistence type="predicted"/>
<dbReference type="PANTHER" id="PTHR31476:SF8">
    <property type="entry name" value="EXPRESSED PROTEIN"/>
    <property type="match status" value="1"/>
</dbReference>
<name>W1PCZ8_AMBTC</name>
<sequence length="488" mass="57191">MVFSGIENLKSNSLMNNWVLSDQKRFMTAGRRVQDRSKKKRVHDLEKATEKWKVLSKVLFVMEVLKREPEQIITFRGLEKYRRQINLPKPHKISDFLRKSPKLFELYKDKKGVIWCGLTYKAEELLEEEERLQREHSEKMVEYVTRFLMMSVDKRLCIDKIAHFRRDIGLPDDFRKRWIHMFPEYFRVITIDDIEYLELVSWRPEWAVTELEKRAWKEAELKERETVSMGKGGLENKTVTPAKVGLENETVSLVNVGAEREPVSSATSETVSLERGHGMPGWLSLPFPLKFPPNYKKIYRYGGSIEHFQELTYLSPYADARELKPGSLEFDKRAVAVMHELLGFTTEKRLVIDHLTHFRHEFKMPQKLMRLLLKHCGIFYVSERGKRLSAFLTEAYEGMELIVKCPLVLWKEKVMELVGYRGKNRKGAVYFNEISEDERDGLFSHVNDSENALKEFGDEGGSEDASLDLRLDDSDMDLGEIERAYNDQ</sequence>
<dbReference type="PANTHER" id="PTHR31476">
    <property type="entry name" value="PROTEIN WHAT'S THIS FACTOR 1 HOMOLOG, CHLOROPLASTIC"/>
    <property type="match status" value="1"/>
</dbReference>
<dbReference type="Proteomes" id="UP000017836">
    <property type="component" value="Unassembled WGS sequence"/>
</dbReference>
<dbReference type="Gramene" id="ERN05579">
    <property type="protein sequence ID" value="ERN05579"/>
    <property type="gene ID" value="AMTR_s00007p00268210"/>
</dbReference>
<feature type="domain" description="PORR" evidence="1">
    <location>
        <begin position="40"/>
        <end position="220"/>
    </location>
</feature>
<protein>
    <recommendedName>
        <fullName evidence="1">PORR domain-containing protein</fullName>
    </recommendedName>
</protein>
<gene>
    <name evidence="2" type="ORF">AMTR_s00007p00268210</name>
</gene>
<accession>W1PCZ8</accession>
<dbReference type="eggNOG" id="ENOG502QTHI">
    <property type="taxonomic scope" value="Eukaryota"/>
</dbReference>
<dbReference type="Pfam" id="PF11955">
    <property type="entry name" value="PORR"/>
    <property type="match status" value="2"/>
</dbReference>
<feature type="domain" description="PORR" evidence="1">
    <location>
        <begin position="266"/>
        <end position="420"/>
    </location>
</feature>
<dbReference type="AlphaFoldDB" id="W1PCZ8"/>
<reference evidence="3" key="1">
    <citation type="journal article" date="2013" name="Science">
        <title>The Amborella genome and the evolution of flowering plants.</title>
        <authorList>
            <consortium name="Amborella Genome Project"/>
        </authorList>
    </citation>
    <scope>NUCLEOTIDE SEQUENCE [LARGE SCALE GENOMIC DNA]</scope>
</reference>
<dbReference type="EMBL" id="KI394011">
    <property type="protein sequence ID" value="ERN05579.1"/>
    <property type="molecule type" value="Genomic_DNA"/>
</dbReference>
<dbReference type="InterPro" id="IPR045040">
    <property type="entry name" value="PORR_fam"/>
</dbReference>